<proteinExistence type="predicted"/>
<evidence type="ECO:0000313" key="2">
    <source>
        <dbReference type="Proteomes" id="UP000249547"/>
    </source>
</evidence>
<dbReference type="OrthoDB" id="9807923at2"/>
<accession>A0A327QN36</accession>
<gene>
    <name evidence="1" type="ORF">LX64_02452</name>
</gene>
<dbReference type="Pfam" id="PF10604">
    <property type="entry name" value="Polyketide_cyc2"/>
    <property type="match status" value="1"/>
</dbReference>
<protein>
    <submittedName>
        <fullName evidence="1">Polyketide cyclase/dehydrase/lipid transport protein</fullName>
    </submittedName>
</protein>
<dbReference type="RefSeq" id="WP_111597899.1">
    <property type="nucleotide sequence ID" value="NZ_QLLL01000004.1"/>
</dbReference>
<dbReference type="AlphaFoldDB" id="A0A327QN36"/>
<reference evidence="1 2" key="1">
    <citation type="submission" date="2018-06" db="EMBL/GenBank/DDBJ databases">
        <title>Genomic Encyclopedia of Archaeal and Bacterial Type Strains, Phase II (KMG-II): from individual species to whole genera.</title>
        <authorList>
            <person name="Goeker M."/>
        </authorList>
    </citation>
    <scope>NUCLEOTIDE SEQUENCE [LARGE SCALE GENOMIC DNA]</scope>
    <source>
        <strain evidence="1 2">DSM 23857</strain>
    </source>
</reference>
<keyword evidence="2" id="KW-1185">Reference proteome</keyword>
<dbReference type="EMBL" id="QLLL01000004">
    <property type="protein sequence ID" value="RAJ05295.1"/>
    <property type="molecule type" value="Genomic_DNA"/>
</dbReference>
<name>A0A327QN36_9BACT</name>
<sequence length="185" mass="20519">MRLIKLFIVSVLIFCILGFLLSLMLPSNASSERSGSINAPTSTVYEQISNFKNWHNWNPWSPGYNDKSGLTLKSMSTPSHGVGATFTYVNTSNQEEGTVKILESDPATGIKYEVTFQGMKPMIGTIQIKPTTGDANGTAIRWVLETNVGMMPWWKVRGFVMDRLYGPYIEQGLNHLSTVCETGSK</sequence>
<dbReference type="Gene3D" id="3.30.530.20">
    <property type="match status" value="1"/>
</dbReference>
<dbReference type="InterPro" id="IPR019587">
    <property type="entry name" value="Polyketide_cyclase/dehydratase"/>
</dbReference>
<comment type="caution">
    <text evidence="1">The sequence shown here is derived from an EMBL/GenBank/DDBJ whole genome shotgun (WGS) entry which is preliminary data.</text>
</comment>
<organism evidence="1 2">
    <name type="scientific">Chitinophaga skermanii</name>
    <dbReference type="NCBI Taxonomy" id="331697"/>
    <lineage>
        <taxon>Bacteria</taxon>
        <taxon>Pseudomonadati</taxon>
        <taxon>Bacteroidota</taxon>
        <taxon>Chitinophagia</taxon>
        <taxon>Chitinophagales</taxon>
        <taxon>Chitinophagaceae</taxon>
        <taxon>Chitinophaga</taxon>
    </lineage>
</organism>
<dbReference type="InterPro" id="IPR023393">
    <property type="entry name" value="START-like_dom_sf"/>
</dbReference>
<dbReference type="Proteomes" id="UP000249547">
    <property type="component" value="Unassembled WGS sequence"/>
</dbReference>
<evidence type="ECO:0000313" key="1">
    <source>
        <dbReference type="EMBL" id="RAJ05295.1"/>
    </source>
</evidence>
<dbReference type="SUPFAM" id="SSF55961">
    <property type="entry name" value="Bet v1-like"/>
    <property type="match status" value="1"/>
</dbReference>